<evidence type="ECO:0000313" key="14">
    <source>
        <dbReference type="Ensembl" id="ENSOMYP00000077716.2"/>
    </source>
</evidence>
<dbReference type="GeneTree" id="ENSGT00940000156426"/>
<evidence type="ECO:0000256" key="11">
    <source>
        <dbReference type="SAM" id="SignalP"/>
    </source>
</evidence>
<dbReference type="GO" id="GO:0051209">
    <property type="term" value="P:release of sequestered calcium ion into cytosol"/>
    <property type="evidence" value="ECO:0007669"/>
    <property type="project" value="TreeGrafter"/>
</dbReference>
<keyword evidence="1 7" id="KW-0378">Hydrolase</keyword>
<protein>
    <recommendedName>
        <fullName evidence="7">1-phosphatidylinositol 4,5-bisphosphate phosphodiesterase</fullName>
        <ecNumber evidence="7">3.1.4.11</ecNumber>
    </recommendedName>
</protein>
<dbReference type="CDD" id="cd16211">
    <property type="entry name" value="EFh_PI-PLCbeta4"/>
    <property type="match status" value="1"/>
</dbReference>
<keyword evidence="9" id="KW-0106">Calcium</keyword>
<comment type="catalytic activity">
    <reaction evidence="5">
        <text>a 1,2-diacyl-sn-glycero-3-phospho-(1D-myo-inositol-4,5-bisphosphate) + H2O = 1D-myo-inositol 1,4,5-trisphosphate + a 1,2-diacyl-sn-glycerol + H(+)</text>
        <dbReference type="Rhea" id="RHEA:33179"/>
        <dbReference type="ChEBI" id="CHEBI:15377"/>
        <dbReference type="ChEBI" id="CHEBI:15378"/>
        <dbReference type="ChEBI" id="CHEBI:17815"/>
        <dbReference type="ChEBI" id="CHEBI:58456"/>
        <dbReference type="ChEBI" id="CHEBI:203600"/>
        <dbReference type="EC" id="3.1.4.11"/>
    </reaction>
    <physiologicalReaction direction="left-to-right" evidence="5">
        <dbReference type="Rhea" id="RHEA:33180"/>
    </physiologicalReaction>
</comment>
<dbReference type="PANTHER" id="PTHR10336">
    <property type="entry name" value="PHOSPHOINOSITIDE-SPECIFIC PHOSPHOLIPASE C FAMILY PROTEIN"/>
    <property type="match status" value="1"/>
</dbReference>
<dbReference type="CDD" id="cd08591">
    <property type="entry name" value="PI-PLCc_beta"/>
    <property type="match status" value="1"/>
</dbReference>
<feature type="compositionally biased region" description="Polar residues" evidence="10">
    <location>
        <begin position="1035"/>
        <end position="1049"/>
    </location>
</feature>
<dbReference type="Gene3D" id="1.10.238.10">
    <property type="entry name" value="EF-hand"/>
    <property type="match status" value="1"/>
</dbReference>
<dbReference type="Pfam" id="PF22631">
    <property type="entry name" value="PLCB1-4-like_EFh"/>
    <property type="match status" value="1"/>
</dbReference>
<reference evidence="14" key="3">
    <citation type="submission" date="2025-09" db="UniProtKB">
        <authorList>
            <consortium name="Ensembl"/>
        </authorList>
    </citation>
    <scope>IDENTIFICATION</scope>
</reference>
<dbReference type="SUPFAM" id="SSF69989">
    <property type="entry name" value="C-terminal domain of PLC-beta"/>
    <property type="match status" value="1"/>
</dbReference>
<dbReference type="GO" id="GO:0046488">
    <property type="term" value="P:phosphatidylinositol metabolic process"/>
    <property type="evidence" value="ECO:0007669"/>
    <property type="project" value="TreeGrafter"/>
</dbReference>
<evidence type="ECO:0000259" key="12">
    <source>
        <dbReference type="PROSITE" id="PS50004"/>
    </source>
</evidence>
<dbReference type="SUPFAM" id="SSF47473">
    <property type="entry name" value="EF-hand"/>
    <property type="match status" value="1"/>
</dbReference>
<keyword evidence="4 7" id="KW-0807">Transducer</keyword>
<feature type="binding site" evidence="9">
    <location>
        <position position="402"/>
    </location>
    <ligand>
        <name>Ca(2+)</name>
        <dbReference type="ChEBI" id="CHEBI:29108"/>
    </ligand>
</feature>
<comment type="catalytic activity">
    <reaction evidence="6">
        <text>a 1,2-diacyl-sn-glycero-3-phospho-(1D-myo-inositol) + H2O = 1D-myo-inositol 1-phosphate + a 1,2-diacyl-sn-glycerol + H(+)</text>
        <dbReference type="Rhea" id="RHEA:43484"/>
        <dbReference type="ChEBI" id="CHEBI:15377"/>
        <dbReference type="ChEBI" id="CHEBI:15378"/>
        <dbReference type="ChEBI" id="CHEBI:17815"/>
        <dbReference type="ChEBI" id="CHEBI:57880"/>
        <dbReference type="ChEBI" id="CHEBI:58433"/>
    </reaction>
    <physiologicalReaction direction="left-to-right" evidence="6">
        <dbReference type="Rhea" id="RHEA:43485"/>
    </physiologicalReaction>
</comment>
<feature type="signal peptide" evidence="11">
    <location>
        <begin position="1"/>
        <end position="22"/>
    </location>
</feature>
<dbReference type="Pfam" id="PF00168">
    <property type="entry name" value="C2"/>
    <property type="match status" value="1"/>
</dbReference>
<evidence type="ECO:0000256" key="4">
    <source>
        <dbReference type="ARBA" id="ARBA00023224"/>
    </source>
</evidence>
<dbReference type="CDD" id="cd13361">
    <property type="entry name" value="PH_PLC_beta"/>
    <property type="match status" value="1"/>
</dbReference>
<organism evidence="14 15">
    <name type="scientific">Oncorhynchus mykiss</name>
    <name type="common">Rainbow trout</name>
    <name type="synonym">Salmo gairdneri</name>
    <dbReference type="NCBI Taxonomy" id="8022"/>
    <lineage>
        <taxon>Eukaryota</taxon>
        <taxon>Metazoa</taxon>
        <taxon>Chordata</taxon>
        <taxon>Craniata</taxon>
        <taxon>Vertebrata</taxon>
        <taxon>Euteleostomi</taxon>
        <taxon>Actinopterygii</taxon>
        <taxon>Neopterygii</taxon>
        <taxon>Teleostei</taxon>
        <taxon>Protacanthopterygii</taxon>
        <taxon>Salmoniformes</taxon>
        <taxon>Salmonidae</taxon>
        <taxon>Salmoninae</taxon>
        <taxon>Oncorhynchus</taxon>
    </lineage>
</organism>
<keyword evidence="3 7" id="KW-0443">Lipid metabolism</keyword>
<dbReference type="Gene3D" id="3.20.20.190">
    <property type="entry name" value="Phosphatidylinositol (PI) phosphodiesterase"/>
    <property type="match status" value="1"/>
</dbReference>
<feature type="region of interest" description="Disordered" evidence="10">
    <location>
        <begin position="829"/>
        <end position="871"/>
    </location>
</feature>
<dbReference type="InterPro" id="IPR035892">
    <property type="entry name" value="C2_domain_sf"/>
</dbReference>
<feature type="domain" description="C2" evidence="12">
    <location>
        <begin position="647"/>
        <end position="774"/>
    </location>
</feature>
<dbReference type="InterPro" id="IPR016280">
    <property type="entry name" value="PLC-beta"/>
</dbReference>
<dbReference type="GO" id="GO:0048015">
    <property type="term" value="P:phosphatidylinositol-mediated signaling"/>
    <property type="evidence" value="ECO:0007669"/>
    <property type="project" value="TreeGrafter"/>
</dbReference>
<dbReference type="PROSITE" id="PS50004">
    <property type="entry name" value="C2"/>
    <property type="match status" value="1"/>
</dbReference>
<evidence type="ECO:0000259" key="13">
    <source>
        <dbReference type="PROSITE" id="PS50008"/>
    </source>
</evidence>
<feature type="binding site" evidence="9">
    <location>
        <position position="353"/>
    </location>
    <ligand>
        <name>Ca(2+)</name>
        <dbReference type="ChEBI" id="CHEBI:29108"/>
    </ligand>
</feature>
<dbReference type="PANTHER" id="PTHR10336:SF36">
    <property type="entry name" value="1-PHOSPHATIDYLINOSITOL 4,5-BISPHOSPHATE PHOSPHODIESTERASE BETA-4"/>
    <property type="match status" value="1"/>
</dbReference>
<feature type="binding site" evidence="9">
    <location>
        <position position="351"/>
    </location>
    <ligand>
        <name>Ca(2+)</name>
        <dbReference type="ChEBI" id="CHEBI:29108"/>
    </ligand>
</feature>
<dbReference type="CDD" id="cd00275">
    <property type="entry name" value="C2_PLC_like"/>
    <property type="match status" value="1"/>
</dbReference>
<dbReference type="FunFam" id="1.10.238.10:FF:000024">
    <property type="entry name" value="1-phosphatidylinositol 4,5-bisphosphate phosphodiesterase"/>
    <property type="match status" value="1"/>
</dbReference>
<dbReference type="InterPro" id="IPR011992">
    <property type="entry name" value="EF-hand-dom_pair"/>
</dbReference>
<evidence type="ECO:0000256" key="10">
    <source>
        <dbReference type="SAM" id="MobiDB-lite"/>
    </source>
</evidence>
<reference evidence="14" key="1">
    <citation type="submission" date="2020-07" db="EMBL/GenBank/DDBJ databases">
        <title>A long reads based de novo assembly of the rainbow trout Arlee double haploid line genome.</title>
        <authorList>
            <person name="Gao G."/>
            <person name="Palti Y."/>
        </authorList>
    </citation>
    <scope>NUCLEOTIDE SEQUENCE [LARGE SCALE GENOMIC DNA]</scope>
</reference>
<feature type="active site" evidence="8">
    <location>
        <position position="321"/>
    </location>
</feature>
<dbReference type="Gene3D" id="2.30.29.240">
    <property type="match status" value="1"/>
</dbReference>
<evidence type="ECO:0000313" key="15">
    <source>
        <dbReference type="Proteomes" id="UP000694395"/>
    </source>
</evidence>
<dbReference type="Pfam" id="PF17787">
    <property type="entry name" value="PH_14"/>
    <property type="match status" value="1"/>
</dbReference>
<dbReference type="GO" id="GO:0004435">
    <property type="term" value="F:phosphatidylinositol-4,5-bisphosphate phospholipase C activity"/>
    <property type="evidence" value="ECO:0007669"/>
    <property type="project" value="UniProtKB-UniRule"/>
</dbReference>
<evidence type="ECO:0000256" key="3">
    <source>
        <dbReference type="ARBA" id="ARBA00023098"/>
    </source>
</evidence>
<dbReference type="Gene3D" id="2.60.40.150">
    <property type="entry name" value="C2 domain"/>
    <property type="match status" value="1"/>
</dbReference>
<dbReference type="SMART" id="SM00239">
    <property type="entry name" value="C2"/>
    <property type="match status" value="1"/>
</dbReference>
<feature type="domain" description="PI-PLC Y-box" evidence="13">
    <location>
        <begin position="530"/>
        <end position="646"/>
    </location>
</feature>
<dbReference type="SUPFAM" id="SSF50729">
    <property type="entry name" value="PH domain-like"/>
    <property type="match status" value="1"/>
</dbReference>
<keyword evidence="2 7" id="KW-0442">Lipid degradation</keyword>
<dbReference type="InterPro" id="IPR017946">
    <property type="entry name" value="PLC-like_Pdiesterase_TIM-brl"/>
</dbReference>
<dbReference type="PRINTS" id="PR00390">
    <property type="entry name" value="PHPHLIPASEC"/>
</dbReference>
<dbReference type="Pfam" id="PF00387">
    <property type="entry name" value="PI-PLC-Y"/>
    <property type="match status" value="1"/>
</dbReference>
<keyword evidence="11" id="KW-0732">Signal</keyword>
<dbReference type="Pfam" id="PF00388">
    <property type="entry name" value="PI-PLC-X"/>
    <property type="match status" value="1"/>
</dbReference>
<accession>A0A8C7TDR1</accession>
<dbReference type="InterPro" id="IPR037862">
    <property type="entry name" value="PLC-beta_PH"/>
</dbReference>
<feature type="binding site" evidence="9">
    <location>
        <position position="322"/>
    </location>
    <ligand>
        <name>Ca(2+)</name>
        <dbReference type="ChEBI" id="CHEBI:29108"/>
    </ligand>
</feature>
<dbReference type="PROSITE" id="PS50008">
    <property type="entry name" value="PIPLC_Y_DOMAIN"/>
    <property type="match status" value="1"/>
</dbReference>
<proteinExistence type="predicted"/>
<feature type="region of interest" description="Disordered" evidence="10">
    <location>
        <begin position="1033"/>
        <end position="1064"/>
    </location>
</feature>
<dbReference type="PIRSF" id="PIRSF000956">
    <property type="entry name" value="PLC-beta"/>
    <property type="match status" value="1"/>
</dbReference>
<dbReference type="Ensembl" id="ENSOMYT00000084604.2">
    <property type="protein sequence ID" value="ENSOMYP00000077716.2"/>
    <property type="gene ID" value="ENSOMYG00000031902.2"/>
</dbReference>
<comment type="cofactor">
    <cofactor evidence="9">
        <name>Ca(2+)</name>
        <dbReference type="ChEBI" id="CHEBI:29108"/>
    </cofactor>
    <text evidence="9">Binds 1 Ca(2+) ion per subunit.</text>
</comment>
<evidence type="ECO:0000256" key="8">
    <source>
        <dbReference type="PIRSR" id="PIRSR000956-1"/>
    </source>
</evidence>
<evidence type="ECO:0000256" key="5">
    <source>
        <dbReference type="ARBA" id="ARBA00023674"/>
    </source>
</evidence>
<evidence type="ECO:0000256" key="2">
    <source>
        <dbReference type="ARBA" id="ARBA00022963"/>
    </source>
</evidence>
<dbReference type="InterPro" id="IPR000909">
    <property type="entry name" value="PLipase_C_PInositol-sp_X_dom"/>
</dbReference>
<name>A0A8C7TDR1_ONCMY</name>
<evidence type="ECO:0000256" key="6">
    <source>
        <dbReference type="ARBA" id="ARBA00023726"/>
    </source>
</evidence>
<dbReference type="SMART" id="SM00148">
    <property type="entry name" value="PLCXc"/>
    <property type="match status" value="1"/>
</dbReference>
<feature type="active site" evidence="8">
    <location>
        <position position="368"/>
    </location>
</feature>
<dbReference type="InterPro" id="IPR001711">
    <property type="entry name" value="PLipase_C_Pinositol-sp_Y"/>
</dbReference>
<dbReference type="PROSITE" id="PS50007">
    <property type="entry name" value="PIPLC_X_DOMAIN"/>
    <property type="match status" value="1"/>
</dbReference>
<dbReference type="SUPFAM" id="SSF49562">
    <property type="entry name" value="C2 domain (Calcium/lipid-binding domain, CaLB)"/>
    <property type="match status" value="1"/>
</dbReference>
<dbReference type="Gene3D" id="1.20.1230.10">
    <property type="entry name" value="Phospholipase C beta, distal C-terminal domain"/>
    <property type="match status" value="1"/>
</dbReference>
<dbReference type="InterPro" id="IPR042531">
    <property type="entry name" value="PLC-beta_C_sf"/>
</dbReference>
<feature type="chain" id="PRO_5035479351" description="1-phosphatidylinositol 4,5-bisphosphate phosphodiesterase" evidence="11">
    <location>
        <begin position="23"/>
        <end position="1095"/>
    </location>
</feature>
<sequence>LPDIHIPVFLFVLMLGPPVLYSQDPFLFEPNCLVKVDDFGFFITWKSDGKEGQVLECSLINSIRVGAVPRDPKILSLFEAAGKKEEELEGCVICVCSGTDLVNLSFMYMVADSPDTKWTEGLRSVIHNFRANNVCPMTCLKKHWMRMCFLTNVNGKIPVRTITRTFASGKTEKGIFQALKELGLPSGKSEEIEDSAFPFDIFYALTQKICPRTDIQELFNRINGDKSDFLNVDQLVSFLNENQRDPRLNEILFPFYDPKRAMQIIEKYERDPDLKKKGRMSSDGFCRYLMSDENAPVFLDCLELYQDMEQPLAHYFIASSHNTYLTGRQFGGKSSVEMYRQVLLSGCRCVELDCWDGKGEDQEPIITHGKAMCTDILFKDVISAIRETAFVTSEYPVILSFENHCSKPQQYKMARYCEEIFGDYLLRHPLEGYTVEAGRPLPSPIDLKRKILIKNKRLKPEVEQKQLESFKKHMEAGETNTPAILLGAETEEDVENGERVCVCVCTTDDEEALIASYTYVGATTNIHPYLSAMVNYAQPVKFQSFDVAEERNIHHNMSSFNESVGLGYLKTNAIEFVNYNKRQMSRIYPKGGRVDSSNYMPQIFWNAGCQMVSLNYQTPDLAMQLNQGKYEYNGSCGYLLKPDFMRRSDRMFDPFSETPVDGVIAATCSVQVFSGQFLSDKKIGTYVEVDMYGLPTDTIRKEFRTRMVMNNGLNPAYNEEPFVFRKVILPDLAVLRLAVYDDNNKLIGQRILPLEGLQAGYRHISLRNEGNKPLSLPTVFCNIVLKTYVPEGFGAIVDALSDPKKFLSIAEKRADQMRALGIETSDIADVPNESSKNDKKGKVNANVKTNLTPQTSSDPTQSSTSAQNNTTDTKKVICLSSRQTYLKLIKKQQKELNFLKKKHAKDRTIMQKCHCTQVDKMISQHDKEKLTQDKLLEKAIKKRGENNCLELKKETESKVEKLNTDHKAKVKDITAQHTKEWSEMINSHSSVEQDMKDIHVVQQCEQLKKLLSGVQEQQTLSLKLIHERKEMRANQAKTSMENSKAISQDKTIKNKAERERRVRELNSSNTKKFLEERKRVCVLSSTNSSAVMLLR</sequence>
<keyword evidence="9" id="KW-0479">Metal-binding</keyword>
<dbReference type="InterPro" id="IPR000008">
    <property type="entry name" value="C2_dom"/>
</dbReference>
<dbReference type="GO" id="GO:0005509">
    <property type="term" value="F:calcium ion binding"/>
    <property type="evidence" value="ECO:0007669"/>
    <property type="project" value="UniProtKB-UniRule"/>
</dbReference>
<evidence type="ECO:0000256" key="7">
    <source>
        <dbReference type="PIRNR" id="PIRNR000956"/>
    </source>
</evidence>
<dbReference type="GO" id="GO:0016042">
    <property type="term" value="P:lipid catabolic process"/>
    <property type="evidence" value="ECO:0007669"/>
    <property type="project" value="UniProtKB-KW"/>
</dbReference>
<evidence type="ECO:0000256" key="1">
    <source>
        <dbReference type="ARBA" id="ARBA00022801"/>
    </source>
</evidence>
<feature type="compositionally biased region" description="Low complexity" evidence="10">
    <location>
        <begin position="852"/>
        <end position="871"/>
    </location>
</feature>
<dbReference type="InterPro" id="IPR053945">
    <property type="entry name" value="PLCB1-4-like_EFh"/>
</dbReference>
<dbReference type="Proteomes" id="UP000694395">
    <property type="component" value="Chromosome 4"/>
</dbReference>
<dbReference type="EC" id="3.1.4.11" evidence="7"/>
<feature type="compositionally biased region" description="Basic and acidic residues" evidence="10">
    <location>
        <begin position="1050"/>
        <end position="1064"/>
    </location>
</feature>
<dbReference type="AlphaFoldDB" id="A0A8C7TDR1"/>
<reference evidence="14" key="2">
    <citation type="submission" date="2025-08" db="UniProtKB">
        <authorList>
            <consortium name="Ensembl"/>
        </authorList>
    </citation>
    <scope>IDENTIFICATION</scope>
</reference>
<dbReference type="SUPFAM" id="SSF51695">
    <property type="entry name" value="PLC-like phosphodiesterases"/>
    <property type="match status" value="1"/>
</dbReference>
<dbReference type="InterPro" id="IPR001192">
    <property type="entry name" value="PI-PLC_fam"/>
</dbReference>
<evidence type="ECO:0000256" key="9">
    <source>
        <dbReference type="PIRSR" id="PIRSR000956-2"/>
    </source>
</evidence>
<dbReference type="SMART" id="SM00149">
    <property type="entry name" value="PLCYc"/>
    <property type="match status" value="1"/>
</dbReference>
<keyword evidence="15" id="KW-1185">Reference proteome</keyword>
<dbReference type="FunFam" id="2.60.40.150:FF:000008">
    <property type="entry name" value="1-phosphatidylinositol 4,5-bisphosphate phosphodiesterase"/>
    <property type="match status" value="1"/>
</dbReference>